<name>Q4RD15_TETNG</name>
<evidence type="ECO:0000313" key="1">
    <source>
        <dbReference type="EMBL" id="CAG13717.1"/>
    </source>
</evidence>
<dbReference type="KEGG" id="tng:GSTEN00036846G001"/>
<organism evidence="1">
    <name type="scientific">Tetraodon nigroviridis</name>
    <name type="common">Spotted green pufferfish</name>
    <name type="synonym">Chelonodon nigroviridis</name>
    <dbReference type="NCBI Taxonomy" id="99883"/>
    <lineage>
        <taxon>Eukaryota</taxon>
        <taxon>Metazoa</taxon>
        <taxon>Chordata</taxon>
        <taxon>Craniata</taxon>
        <taxon>Vertebrata</taxon>
        <taxon>Euteleostomi</taxon>
        <taxon>Actinopterygii</taxon>
        <taxon>Neopterygii</taxon>
        <taxon>Teleostei</taxon>
        <taxon>Neoteleostei</taxon>
        <taxon>Acanthomorphata</taxon>
        <taxon>Eupercaria</taxon>
        <taxon>Tetraodontiformes</taxon>
        <taxon>Tetradontoidea</taxon>
        <taxon>Tetraodontidae</taxon>
        <taxon>Tetraodon</taxon>
    </lineage>
</organism>
<accession>Q4RD15</accession>
<proteinExistence type="predicted"/>
<reference evidence="1" key="1">
    <citation type="journal article" date="2004" name="Nature">
        <title>Genome duplication in the teleost fish Tetraodon nigroviridis reveals the early vertebrate proto-karyotype.</title>
        <authorList>
            <person name="Jaillon O."/>
            <person name="Aury J.-M."/>
            <person name="Brunet F."/>
            <person name="Petit J.-L."/>
            <person name="Stange-Thomann N."/>
            <person name="Mauceli E."/>
            <person name="Bouneau L."/>
            <person name="Fischer C."/>
            <person name="Ozouf-Costaz C."/>
            <person name="Bernot A."/>
            <person name="Nicaud S."/>
            <person name="Jaffe D."/>
            <person name="Fisher S."/>
            <person name="Lutfalla G."/>
            <person name="Dossat C."/>
            <person name="Segurens B."/>
            <person name="Dasilva C."/>
            <person name="Salanoubat M."/>
            <person name="Levy M."/>
            <person name="Boudet N."/>
            <person name="Castellano S."/>
            <person name="Anthouard V."/>
            <person name="Jubin C."/>
            <person name="Castelli V."/>
            <person name="Katinka M."/>
            <person name="Vacherie B."/>
            <person name="Biemont C."/>
            <person name="Skalli Z."/>
            <person name="Cattolico L."/>
            <person name="Poulain J."/>
            <person name="De Berardinis V."/>
            <person name="Cruaud C."/>
            <person name="Duprat S."/>
            <person name="Brottier P."/>
            <person name="Coutanceau J.-P."/>
            <person name="Gouzy J."/>
            <person name="Parra G."/>
            <person name="Lardier G."/>
            <person name="Chapple C."/>
            <person name="McKernan K.J."/>
            <person name="McEwan P."/>
            <person name="Bosak S."/>
            <person name="Kellis M."/>
            <person name="Volff J.-N."/>
            <person name="Guigo R."/>
            <person name="Zody M.C."/>
            <person name="Mesirov J."/>
            <person name="Lindblad-Toh K."/>
            <person name="Birren B."/>
            <person name="Nusbaum C."/>
            <person name="Kahn D."/>
            <person name="Robinson-Rechavi M."/>
            <person name="Laudet V."/>
            <person name="Schachter V."/>
            <person name="Quetier F."/>
            <person name="Saurin W."/>
            <person name="Scarpelli C."/>
            <person name="Wincker P."/>
            <person name="Lander E.S."/>
            <person name="Weissenbach J."/>
            <person name="Roest Crollius H."/>
        </authorList>
    </citation>
    <scope>NUCLEOTIDE SEQUENCE [LARGE SCALE GENOMIC DNA]</scope>
</reference>
<dbReference type="EMBL" id="CAAE01017605">
    <property type="protein sequence ID" value="CAG13717.1"/>
    <property type="molecule type" value="Genomic_DNA"/>
</dbReference>
<feature type="non-terminal residue" evidence="1">
    <location>
        <position position="1"/>
    </location>
</feature>
<reference evidence="1" key="2">
    <citation type="submission" date="2004-02" db="EMBL/GenBank/DDBJ databases">
        <authorList>
            <consortium name="Genoscope"/>
            <consortium name="Whitehead Institute Centre for Genome Research"/>
        </authorList>
    </citation>
    <scope>NUCLEOTIDE SEQUENCE</scope>
</reference>
<gene>
    <name evidence="1" type="ORF">GSTENG00036846001</name>
</gene>
<sequence length="40" mass="4460">VSRCLLGSNLRVSKQSLAEVEHWCVGLGQKPSIYPHLPRT</sequence>
<protein>
    <submittedName>
        <fullName evidence="1">Chromosome undetermined SCAF17605, whole genome shotgun sequence</fullName>
    </submittedName>
</protein>
<dbReference type="AlphaFoldDB" id="Q4RD15"/>